<name>A0A328BD83_9CAUL</name>
<keyword evidence="2" id="KW-1185">Reference proteome</keyword>
<evidence type="ECO:0000313" key="1">
    <source>
        <dbReference type="EMBL" id="RAK64401.1"/>
    </source>
</evidence>
<dbReference type="EMBL" id="QFYS01000006">
    <property type="protein sequence ID" value="RAK64401.1"/>
    <property type="molecule type" value="Genomic_DNA"/>
</dbReference>
<comment type="caution">
    <text evidence="1">The sequence shown here is derived from an EMBL/GenBank/DDBJ whole genome shotgun (WGS) entry which is preliminary data.</text>
</comment>
<proteinExistence type="predicted"/>
<dbReference type="Proteomes" id="UP000249524">
    <property type="component" value="Unassembled WGS sequence"/>
</dbReference>
<evidence type="ECO:0000313" key="2">
    <source>
        <dbReference type="Proteomes" id="UP000249524"/>
    </source>
</evidence>
<reference evidence="1 2" key="1">
    <citation type="submission" date="2018-05" db="EMBL/GenBank/DDBJ databases">
        <authorList>
            <person name="Lanie J.A."/>
            <person name="Ng W.-L."/>
            <person name="Kazmierczak K.M."/>
            <person name="Andrzejewski T.M."/>
            <person name="Davidsen T.M."/>
            <person name="Wayne K.J."/>
            <person name="Tettelin H."/>
            <person name="Glass J.I."/>
            <person name="Rusch D."/>
            <person name="Podicherti R."/>
            <person name="Tsui H.-C.T."/>
            <person name="Winkler M.E."/>
        </authorList>
    </citation>
    <scope>NUCLEOTIDE SEQUENCE [LARGE SCALE GENOMIC DNA]</scope>
    <source>
        <strain evidence="1 2">BUT-10</strain>
    </source>
</reference>
<organism evidence="1 2">
    <name type="scientific">Phenylobacterium kunshanense</name>
    <dbReference type="NCBI Taxonomy" id="1445034"/>
    <lineage>
        <taxon>Bacteria</taxon>
        <taxon>Pseudomonadati</taxon>
        <taxon>Pseudomonadota</taxon>
        <taxon>Alphaproteobacteria</taxon>
        <taxon>Caulobacterales</taxon>
        <taxon>Caulobacteraceae</taxon>
        <taxon>Phenylobacterium</taxon>
    </lineage>
</organism>
<dbReference type="AlphaFoldDB" id="A0A328BD83"/>
<accession>A0A328BD83</accession>
<protein>
    <submittedName>
        <fullName evidence="1">Uncharacterized protein</fullName>
    </submittedName>
</protein>
<sequence length="205" mass="21762">MAATAAEAHAAGAAYPQDVAALAGRRFEARQPFGCAGPRPSETADGYVIDEDRRAMTIQMTATSWSDEGWRQAFSAPDSPAEALEGFWLRRPWITSAACPASSGVEGPASGESLGLVRVFAAGGSRIPRRGERPYRTTVKLEPDAPPPAMPLQLVVRGKIADAGGRPIRCRAGGPDQRPVCLVSITLERVSFETADGATVADWRE</sequence>
<gene>
    <name evidence="1" type="ORF">DJ019_14655</name>
</gene>